<dbReference type="InterPro" id="IPR044463">
    <property type="entry name" value="DUS2_DSRM"/>
</dbReference>
<evidence type="ECO:0000259" key="1">
    <source>
        <dbReference type="Pfam" id="PF01207"/>
    </source>
</evidence>
<dbReference type="Pfam" id="PF01207">
    <property type="entry name" value="Dus"/>
    <property type="match status" value="1"/>
</dbReference>
<sequence>MLDYVDKMILAPMVRIGTLPMRLLALRYGADIVYCEELVDVKLLRSKRIENNLLGTVDYVDMTDGTVVFRTCAEEAGKVVLQIGTCCADRAAKIVDKFQGDVAGFDVNMGCPKEFSLKGGMGAALLDHPDKIQAILSNMIRHSKIPVTCKIRVKPCLEETKKLVKLISATGVAAIGVHGRTKDERPKHENRNDYIAALTEVSHVPLIANGGSKEIASFEDILKFKASTKAASVMIARAAEWNCSVFRREGMLSVDQVIRDYLMLCVDFDNQSNNSKYAVQNMLGNMQHTSVEGVATLKAQTLEELCSIWKLEEYFKSVHDDRMLDAIKLGPGPETDLIWSVTEPCRKKLRLDETNDKTTVDDVVEMPVTFVRRHYADENLPRTLLFTLARTERKPPPKFETKQLERLFKSVLSFDGKKWTSHPGEKSRRYAEQAASLVYLKMRGMEPETRVIRQAS</sequence>
<evidence type="ECO:0000313" key="2">
    <source>
        <dbReference type="EMBL" id="CAD7274281.1"/>
    </source>
</evidence>
<accession>A0A7R9BHX1</accession>
<dbReference type="CDD" id="cd19871">
    <property type="entry name" value="DSRM_DUS2L"/>
    <property type="match status" value="1"/>
</dbReference>
<dbReference type="InterPro" id="IPR013785">
    <property type="entry name" value="Aldolase_TIM"/>
</dbReference>
<reference evidence="2" key="1">
    <citation type="submission" date="2020-11" db="EMBL/GenBank/DDBJ databases">
        <authorList>
            <person name="Tran Van P."/>
        </authorList>
    </citation>
    <scope>NUCLEOTIDE SEQUENCE</scope>
</reference>
<dbReference type="GO" id="GO:0000049">
    <property type="term" value="F:tRNA binding"/>
    <property type="evidence" value="ECO:0007669"/>
    <property type="project" value="InterPro"/>
</dbReference>
<dbReference type="PANTHER" id="PTHR45936:SF1">
    <property type="entry name" value="TRNA-DIHYDROURIDINE(20) SYNTHASE [NAD(P)+]-LIKE"/>
    <property type="match status" value="1"/>
</dbReference>
<dbReference type="OrthoDB" id="10262250at2759"/>
<dbReference type="InterPro" id="IPR052582">
    <property type="entry name" value="tRNA-DUS-like"/>
</dbReference>
<organism evidence="2">
    <name type="scientific">Notodromas monacha</name>
    <dbReference type="NCBI Taxonomy" id="399045"/>
    <lineage>
        <taxon>Eukaryota</taxon>
        <taxon>Metazoa</taxon>
        <taxon>Ecdysozoa</taxon>
        <taxon>Arthropoda</taxon>
        <taxon>Crustacea</taxon>
        <taxon>Oligostraca</taxon>
        <taxon>Ostracoda</taxon>
        <taxon>Podocopa</taxon>
        <taxon>Podocopida</taxon>
        <taxon>Cypridocopina</taxon>
        <taxon>Cypridoidea</taxon>
        <taxon>Cyprididae</taxon>
        <taxon>Notodromas</taxon>
    </lineage>
</organism>
<dbReference type="Proteomes" id="UP000678499">
    <property type="component" value="Unassembled WGS sequence"/>
</dbReference>
<proteinExistence type="predicted"/>
<dbReference type="Gene3D" id="3.30.160.20">
    <property type="match status" value="1"/>
</dbReference>
<dbReference type="Gene3D" id="3.20.20.70">
    <property type="entry name" value="Aldolase class I"/>
    <property type="match status" value="1"/>
</dbReference>
<dbReference type="EMBL" id="OA882267">
    <property type="protein sequence ID" value="CAD7274281.1"/>
    <property type="molecule type" value="Genomic_DNA"/>
</dbReference>
<dbReference type="CDD" id="cd02801">
    <property type="entry name" value="DUS_like_FMN"/>
    <property type="match status" value="1"/>
</dbReference>
<name>A0A7R9BHX1_9CRUS</name>
<dbReference type="PANTHER" id="PTHR45936">
    <property type="entry name" value="TRNA-DIHYDROURIDINE(20) SYNTHASE [NAD(P)+]-LIKE"/>
    <property type="match status" value="1"/>
</dbReference>
<dbReference type="EMBL" id="CAJPEX010000230">
    <property type="protein sequence ID" value="CAG0914433.1"/>
    <property type="molecule type" value="Genomic_DNA"/>
</dbReference>
<feature type="domain" description="DUS-like FMN-binding" evidence="1">
    <location>
        <begin position="9"/>
        <end position="260"/>
    </location>
</feature>
<dbReference type="SUPFAM" id="SSF54768">
    <property type="entry name" value="dsRNA-binding domain-like"/>
    <property type="match status" value="1"/>
</dbReference>
<dbReference type="GO" id="GO:0017150">
    <property type="term" value="F:tRNA dihydrouridine synthase activity"/>
    <property type="evidence" value="ECO:0007669"/>
    <property type="project" value="TreeGrafter"/>
</dbReference>
<dbReference type="AlphaFoldDB" id="A0A7R9BHX1"/>
<gene>
    <name evidence="2" type="ORF">NMOB1V02_LOCUS2129</name>
</gene>
<dbReference type="GO" id="GO:0005737">
    <property type="term" value="C:cytoplasm"/>
    <property type="evidence" value="ECO:0007669"/>
    <property type="project" value="TreeGrafter"/>
</dbReference>
<protein>
    <recommendedName>
        <fullName evidence="1">DUS-like FMN-binding domain-containing protein</fullName>
    </recommendedName>
</protein>
<dbReference type="SUPFAM" id="SSF51395">
    <property type="entry name" value="FMN-linked oxidoreductases"/>
    <property type="match status" value="1"/>
</dbReference>
<evidence type="ECO:0000313" key="3">
    <source>
        <dbReference type="Proteomes" id="UP000678499"/>
    </source>
</evidence>
<dbReference type="InterPro" id="IPR035587">
    <property type="entry name" value="DUS-like_FMN-bd"/>
</dbReference>
<keyword evidence="3" id="KW-1185">Reference proteome</keyword>